<gene>
    <name evidence="8" type="primary">rnfE</name>
    <name evidence="9" type="ORF">IAB12_06670</name>
</gene>
<reference evidence="9" key="1">
    <citation type="journal article" date="2021" name="PeerJ">
        <title>Extensive microbial diversity within the chicken gut microbiome revealed by metagenomics and culture.</title>
        <authorList>
            <person name="Gilroy R."/>
            <person name="Ravi A."/>
            <person name="Getino M."/>
            <person name="Pursley I."/>
            <person name="Horton D.L."/>
            <person name="Alikhan N.F."/>
            <person name="Baker D."/>
            <person name="Gharbi K."/>
            <person name="Hall N."/>
            <person name="Watson M."/>
            <person name="Adriaenssens E.M."/>
            <person name="Foster-Nyarko E."/>
            <person name="Jarju S."/>
            <person name="Secka A."/>
            <person name="Antonio M."/>
            <person name="Oren A."/>
            <person name="Chaudhuri R.R."/>
            <person name="La Ragione R."/>
            <person name="Hildebrand F."/>
            <person name="Pallen M.J."/>
        </authorList>
    </citation>
    <scope>NUCLEOTIDE SEQUENCE</scope>
    <source>
        <strain evidence="9">Gambia11-129</strain>
    </source>
</reference>
<evidence type="ECO:0000256" key="3">
    <source>
        <dbReference type="ARBA" id="ARBA00022692"/>
    </source>
</evidence>
<proteinExistence type="inferred from homology"/>
<feature type="transmembrane region" description="Helical" evidence="8">
    <location>
        <begin position="70"/>
        <end position="90"/>
    </location>
</feature>
<keyword evidence="7 8" id="KW-0472">Membrane</keyword>
<dbReference type="GO" id="GO:0022900">
    <property type="term" value="P:electron transport chain"/>
    <property type="evidence" value="ECO:0007669"/>
    <property type="project" value="UniProtKB-UniRule"/>
</dbReference>
<feature type="transmembrane region" description="Helical" evidence="8">
    <location>
        <begin position="37"/>
        <end position="58"/>
    </location>
</feature>
<reference evidence="9" key="2">
    <citation type="submission" date="2021-04" db="EMBL/GenBank/DDBJ databases">
        <authorList>
            <person name="Gilroy R."/>
        </authorList>
    </citation>
    <scope>NUCLEOTIDE SEQUENCE</scope>
    <source>
        <strain evidence="9">Gambia11-129</strain>
    </source>
</reference>
<feature type="transmembrane region" description="Helical" evidence="8">
    <location>
        <begin position="126"/>
        <end position="147"/>
    </location>
</feature>
<evidence type="ECO:0000256" key="5">
    <source>
        <dbReference type="ARBA" id="ARBA00022982"/>
    </source>
</evidence>
<dbReference type="NCBIfam" id="NF009070">
    <property type="entry name" value="PRK12405.1"/>
    <property type="match status" value="1"/>
</dbReference>
<dbReference type="AlphaFoldDB" id="A0A9D1PTS7"/>
<dbReference type="GO" id="GO:0012505">
    <property type="term" value="C:endomembrane system"/>
    <property type="evidence" value="ECO:0007669"/>
    <property type="project" value="UniProtKB-SubCell"/>
</dbReference>
<keyword evidence="4 8" id="KW-1278">Translocase</keyword>
<dbReference type="PIRSF" id="PIRSF006102">
    <property type="entry name" value="NQR_DE"/>
    <property type="match status" value="1"/>
</dbReference>
<evidence type="ECO:0000256" key="2">
    <source>
        <dbReference type="ARBA" id="ARBA00022448"/>
    </source>
</evidence>
<dbReference type="PANTHER" id="PTHR30586">
    <property type="entry name" value="ELECTRON TRANSPORT COMPLEX PROTEIN RNFE"/>
    <property type="match status" value="1"/>
</dbReference>
<dbReference type="Pfam" id="PF02508">
    <property type="entry name" value="Rnf-Nqr"/>
    <property type="match status" value="1"/>
</dbReference>
<keyword evidence="3 8" id="KW-0812">Transmembrane</keyword>
<evidence type="ECO:0000313" key="9">
    <source>
        <dbReference type="EMBL" id="HIV99439.1"/>
    </source>
</evidence>
<dbReference type="Proteomes" id="UP000823936">
    <property type="component" value="Unassembled WGS sequence"/>
</dbReference>
<dbReference type="PANTHER" id="PTHR30586:SF0">
    <property type="entry name" value="ION-TRANSLOCATING OXIDOREDUCTASE COMPLEX SUBUNIT E"/>
    <property type="match status" value="1"/>
</dbReference>
<dbReference type="HAMAP" id="MF_00478">
    <property type="entry name" value="RsxE_RnfE"/>
    <property type="match status" value="1"/>
</dbReference>
<dbReference type="EC" id="7.-.-.-" evidence="8"/>
<evidence type="ECO:0000256" key="7">
    <source>
        <dbReference type="ARBA" id="ARBA00023136"/>
    </source>
</evidence>
<keyword evidence="8" id="KW-1003">Cell membrane</keyword>
<protein>
    <recommendedName>
        <fullName evidence="8">Ion-translocating oxidoreductase complex subunit E</fullName>
        <ecNumber evidence="8">7.-.-.-</ecNumber>
    </recommendedName>
    <alternativeName>
        <fullName evidence="8">Rnf electron transport complex subunit E</fullName>
    </alternativeName>
</protein>
<comment type="function">
    <text evidence="8">Part of a membrane-bound complex that couples electron transfer with translocation of ions across the membrane.</text>
</comment>
<feature type="transmembrane region" description="Helical" evidence="8">
    <location>
        <begin position="180"/>
        <end position="200"/>
    </location>
</feature>
<name>A0A9D1PTS7_9SPIO</name>
<comment type="subcellular location">
    <subcellularLocation>
        <location evidence="8">Cell membrane</location>
        <topology evidence="8">Multi-pass membrane protein</topology>
    </subcellularLocation>
    <subcellularLocation>
        <location evidence="1">Endomembrane system</location>
        <topology evidence="1">Multi-pass membrane protein</topology>
    </subcellularLocation>
</comment>
<accession>A0A9D1PTS7</accession>
<dbReference type="GO" id="GO:0005886">
    <property type="term" value="C:plasma membrane"/>
    <property type="evidence" value="ECO:0007669"/>
    <property type="project" value="UniProtKB-SubCell"/>
</dbReference>
<comment type="similarity">
    <text evidence="8">Belongs to the NqrDE/RnfAE family.</text>
</comment>
<sequence length="208" mass="22384">MSHMNELKKGIFKENPTFIIMLGMCPTLGVSTQVSNAIGMGASVIFVLFFSNIVISMLRKIIPDTVRIPSYIVVIASFVTIVEMILHAFVPAVYEALGVYLPLIVVNCIILGRAEAFANKNTVLDSALDAIGMGVGFTLSLSLIALIREVIGAGTITLFPIGSFSGVITIPLLSESPVRVITLASGALLVMGYLKALFIYKSTRREEK</sequence>
<evidence type="ECO:0000256" key="4">
    <source>
        <dbReference type="ARBA" id="ARBA00022967"/>
    </source>
</evidence>
<dbReference type="EMBL" id="DXHU01000023">
    <property type="protein sequence ID" value="HIV99439.1"/>
    <property type="molecule type" value="Genomic_DNA"/>
</dbReference>
<evidence type="ECO:0000256" key="1">
    <source>
        <dbReference type="ARBA" id="ARBA00004127"/>
    </source>
</evidence>
<comment type="subunit">
    <text evidence="8">The complex is composed of six subunits: RnfA, RnfB, RnfC, RnfD, RnfE and RnfG.</text>
</comment>
<organism evidence="9 10">
    <name type="scientific">Candidatus Ornithospirochaeta avicola</name>
    <dbReference type="NCBI Taxonomy" id="2840896"/>
    <lineage>
        <taxon>Bacteria</taxon>
        <taxon>Pseudomonadati</taxon>
        <taxon>Spirochaetota</taxon>
        <taxon>Spirochaetia</taxon>
        <taxon>Spirochaetales</taxon>
        <taxon>Spirochaetaceae</taxon>
        <taxon>Spirochaetaceae incertae sedis</taxon>
        <taxon>Candidatus Ornithospirochaeta</taxon>
    </lineage>
</organism>
<dbReference type="NCBIfam" id="TIGR01948">
    <property type="entry name" value="rnfE"/>
    <property type="match status" value="1"/>
</dbReference>
<evidence type="ECO:0000313" key="10">
    <source>
        <dbReference type="Proteomes" id="UP000823936"/>
    </source>
</evidence>
<evidence type="ECO:0000256" key="8">
    <source>
        <dbReference type="HAMAP-Rule" id="MF_00478"/>
    </source>
</evidence>
<keyword evidence="5 8" id="KW-0249">Electron transport</keyword>
<evidence type="ECO:0000256" key="6">
    <source>
        <dbReference type="ARBA" id="ARBA00022989"/>
    </source>
</evidence>
<dbReference type="InterPro" id="IPR003667">
    <property type="entry name" value="NqrDE/RnfAE"/>
</dbReference>
<keyword evidence="6 8" id="KW-1133">Transmembrane helix</keyword>
<dbReference type="InterPro" id="IPR010968">
    <property type="entry name" value="RnfE"/>
</dbReference>
<keyword evidence="2 8" id="KW-0813">Transport</keyword>
<feature type="transmembrane region" description="Helical" evidence="8">
    <location>
        <begin position="153"/>
        <end position="173"/>
    </location>
</feature>
<comment type="caution">
    <text evidence="9">The sequence shown here is derived from an EMBL/GenBank/DDBJ whole genome shotgun (WGS) entry which is preliminary data.</text>
</comment>